<dbReference type="InterPro" id="IPR007061">
    <property type="entry name" value="MST-like"/>
</dbReference>
<dbReference type="SUPFAM" id="SSF109854">
    <property type="entry name" value="DinB/YfiT-like putative metalloenzymes"/>
    <property type="match status" value="1"/>
</dbReference>
<reference evidence="1 2" key="1">
    <citation type="submission" date="2024-09" db="EMBL/GenBank/DDBJ databases">
        <authorList>
            <person name="Sun Q."/>
            <person name="Mori K."/>
        </authorList>
    </citation>
    <scope>NUCLEOTIDE SEQUENCE [LARGE SCALE GENOMIC DNA]</scope>
    <source>
        <strain evidence="1 2">JCM 3028</strain>
    </source>
</reference>
<evidence type="ECO:0000313" key="2">
    <source>
        <dbReference type="Proteomes" id="UP001589610"/>
    </source>
</evidence>
<sequence length="196" mass="21941">MSAQDEQAMLLRYLQTTRDSLLWKLEGLTEYDVRRPMTPTGTNLLGLVKHCAGVEFGYFGRTFGRDPEDAPAWLDEFDDDPQIDLWVPASETRADIVGLFTASWKNTGAVVEELGLDAVGRVPWWSGERAVITVRQAIVHVSMDLTRHAGHADIIREGIDGAAGLRADNSNLSHDDPLKWQEYYDKVERAAREAKA</sequence>
<dbReference type="Gene3D" id="1.20.120.450">
    <property type="entry name" value="dinb family like domain"/>
    <property type="match status" value="1"/>
</dbReference>
<keyword evidence="2" id="KW-1185">Reference proteome</keyword>
<dbReference type="RefSeq" id="WP_344744921.1">
    <property type="nucleotide sequence ID" value="NZ_BAAAWW010000054.1"/>
</dbReference>
<dbReference type="InterPro" id="IPR034660">
    <property type="entry name" value="DinB/YfiT-like"/>
</dbReference>
<dbReference type="EMBL" id="JBHMBS010000006">
    <property type="protein sequence ID" value="MFB9676780.1"/>
    <property type="molecule type" value="Genomic_DNA"/>
</dbReference>
<dbReference type="Pfam" id="PF04978">
    <property type="entry name" value="MST"/>
    <property type="match status" value="1"/>
</dbReference>
<organism evidence="1 2">
    <name type="scientific">Streptosporangium vulgare</name>
    <dbReference type="NCBI Taxonomy" id="46190"/>
    <lineage>
        <taxon>Bacteria</taxon>
        <taxon>Bacillati</taxon>
        <taxon>Actinomycetota</taxon>
        <taxon>Actinomycetes</taxon>
        <taxon>Streptosporangiales</taxon>
        <taxon>Streptosporangiaceae</taxon>
        <taxon>Streptosporangium</taxon>
    </lineage>
</organism>
<dbReference type="Proteomes" id="UP001589610">
    <property type="component" value="Unassembled WGS sequence"/>
</dbReference>
<name>A0ABV5TFB3_9ACTN</name>
<comment type="caution">
    <text evidence="1">The sequence shown here is derived from an EMBL/GenBank/DDBJ whole genome shotgun (WGS) entry which is preliminary data.</text>
</comment>
<proteinExistence type="predicted"/>
<accession>A0ABV5TFB3</accession>
<gene>
    <name evidence="1" type="ORF">ACFFRH_14935</name>
</gene>
<evidence type="ECO:0000313" key="1">
    <source>
        <dbReference type="EMBL" id="MFB9676780.1"/>
    </source>
</evidence>
<protein>
    <submittedName>
        <fullName evidence="1">DinB family protein</fullName>
    </submittedName>
</protein>